<dbReference type="Gene3D" id="3.40.50.300">
    <property type="entry name" value="P-loop containing nucleotide triphosphate hydrolases"/>
    <property type="match status" value="1"/>
</dbReference>
<keyword evidence="8" id="KW-0325">Glycoprotein</keyword>
<keyword evidence="2" id="KW-0808">Transferase</keyword>
<sequence length="116" mass="13305">MPHPKWVNTDQCVLSGENVRTFSKGSLLEHNGDHRRQTLFFCGHSKHKSLLFNGTLPLQSAKRNVERDYAVVGTCEDTNITPTVLENYIPRYFQGALNIYYMGLDKHVQNSNPLKR</sequence>
<evidence type="ECO:0000256" key="8">
    <source>
        <dbReference type="ARBA" id="ARBA00023180"/>
    </source>
</evidence>
<accession>A0A1A9VWD9</accession>
<evidence type="ECO:0000256" key="1">
    <source>
        <dbReference type="ARBA" id="ARBA00004323"/>
    </source>
</evidence>
<dbReference type="GO" id="GO:0000139">
    <property type="term" value="C:Golgi membrane"/>
    <property type="evidence" value="ECO:0007669"/>
    <property type="project" value="UniProtKB-SubCell"/>
</dbReference>
<evidence type="ECO:0000313" key="9">
    <source>
        <dbReference type="EnsemblMetazoa" id="GAUT049829-PA"/>
    </source>
</evidence>
<dbReference type="InterPro" id="IPR027417">
    <property type="entry name" value="P-loop_NTPase"/>
</dbReference>
<dbReference type="STRING" id="7395.A0A1A9VWD9"/>
<organism evidence="9 10">
    <name type="scientific">Glossina austeni</name>
    <name type="common">Savannah tsetse fly</name>
    <dbReference type="NCBI Taxonomy" id="7395"/>
    <lineage>
        <taxon>Eukaryota</taxon>
        <taxon>Metazoa</taxon>
        <taxon>Ecdysozoa</taxon>
        <taxon>Arthropoda</taxon>
        <taxon>Hexapoda</taxon>
        <taxon>Insecta</taxon>
        <taxon>Pterygota</taxon>
        <taxon>Neoptera</taxon>
        <taxon>Endopterygota</taxon>
        <taxon>Diptera</taxon>
        <taxon>Brachycera</taxon>
        <taxon>Muscomorpha</taxon>
        <taxon>Hippoboscoidea</taxon>
        <taxon>Glossinidae</taxon>
        <taxon>Glossina</taxon>
    </lineage>
</organism>
<evidence type="ECO:0000256" key="4">
    <source>
        <dbReference type="ARBA" id="ARBA00022968"/>
    </source>
</evidence>
<dbReference type="EnsemblMetazoa" id="GAUT049829-RA">
    <property type="protein sequence ID" value="GAUT049829-PA"/>
    <property type="gene ID" value="GAUT049829"/>
</dbReference>
<evidence type="ECO:0000256" key="5">
    <source>
        <dbReference type="ARBA" id="ARBA00022989"/>
    </source>
</evidence>
<evidence type="ECO:0000256" key="2">
    <source>
        <dbReference type="ARBA" id="ARBA00022679"/>
    </source>
</evidence>
<dbReference type="AlphaFoldDB" id="A0A1A9VWD9"/>
<proteinExistence type="predicted"/>
<dbReference type="GO" id="GO:0008146">
    <property type="term" value="F:sulfotransferase activity"/>
    <property type="evidence" value="ECO:0007669"/>
    <property type="project" value="InterPro"/>
</dbReference>
<name>A0A1A9VWD9_GLOAU</name>
<evidence type="ECO:0000256" key="7">
    <source>
        <dbReference type="ARBA" id="ARBA00023136"/>
    </source>
</evidence>
<dbReference type="VEuPathDB" id="VectorBase:GAUT049829"/>
<dbReference type="Proteomes" id="UP000078200">
    <property type="component" value="Unassembled WGS sequence"/>
</dbReference>
<evidence type="ECO:0000256" key="3">
    <source>
        <dbReference type="ARBA" id="ARBA00022692"/>
    </source>
</evidence>
<keyword evidence="3" id="KW-0812">Transmembrane</keyword>
<evidence type="ECO:0000256" key="6">
    <source>
        <dbReference type="ARBA" id="ARBA00023034"/>
    </source>
</evidence>
<keyword evidence="5" id="KW-1133">Transmembrane helix</keyword>
<dbReference type="InterPro" id="IPR007734">
    <property type="entry name" value="Heparan_SO4_2-O-STrfase"/>
</dbReference>
<reference evidence="9" key="1">
    <citation type="submission" date="2020-05" db="UniProtKB">
        <authorList>
            <consortium name="EnsemblMetazoa"/>
        </authorList>
    </citation>
    <scope>IDENTIFICATION</scope>
    <source>
        <strain evidence="9">TTRI</strain>
    </source>
</reference>
<keyword evidence="6" id="KW-0333">Golgi apparatus</keyword>
<keyword evidence="10" id="KW-1185">Reference proteome</keyword>
<evidence type="ECO:0000313" key="10">
    <source>
        <dbReference type="Proteomes" id="UP000078200"/>
    </source>
</evidence>
<protein>
    <submittedName>
        <fullName evidence="9">Uncharacterized protein</fullName>
    </submittedName>
</protein>
<keyword evidence="4" id="KW-0735">Signal-anchor</keyword>
<dbReference type="PANTHER" id="PTHR12129">
    <property type="entry name" value="HEPARAN SULFATE 2-O-SULFOTRANSFERASE"/>
    <property type="match status" value="1"/>
</dbReference>
<comment type="subcellular location">
    <subcellularLocation>
        <location evidence="1">Golgi apparatus membrane</location>
        <topology evidence="1">Single-pass type II membrane protein</topology>
    </subcellularLocation>
</comment>
<dbReference type="PANTHER" id="PTHR12129:SF20">
    <property type="entry name" value="HEPARAN SULFATE 2-O-SULFOTRANSFERASE PIPE"/>
    <property type="match status" value="1"/>
</dbReference>
<keyword evidence="7" id="KW-0472">Membrane</keyword>